<accession>A0A175RXQ7</accession>
<evidence type="ECO:0000313" key="1">
    <source>
        <dbReference type="EMBL" id="KTR08327.1"/>
    </source>
</evidence>
<dbReference type="AlphaFoldDB" id="A0A175RXQ7"/>
<sequence>MAGYPAQDEEVRQDVDDIRRVEPASDAEAEAFVRELVDDVGEKRAAFVARRAELAAVVGSVLHEVVGPKVVRMFGPQPNSGTVIQPEPSTLGLLGWHLQTLTVPDALDTLFVYHPTGIPQQDRDLQVPVATVPTRQFDEVGRELLFVVPAPRHLTLCRTVLPKGAAYPTLGQLRHRHDVFDTSALARRAQ</sequence>
<comment type="caution">
    <text evidence="1">The sequence shown here is derived from an EMBL/GenBank/DDBJ whole genome shotgun (WGS) entry which is preliminary data.</text>
</comment>
<reference evidence="1 2" key="1">
    <citation type="journal article" date="2016" name="Front. Microbiol.">
        <title>Genomic Resource of Rice Seed Associated Bacteria.</title>
        <authorList>
            <person name="Midha S."/>
            <person name="Bansal K."/>
            <person name="Sharma S."/>
            <person name="Kumar N."/>
            <person name="Patil P.P."/>
            <person name="Chaudhry V."/>
            <person name="Patil P.B."/>
        </authorList>
    </citation>
    <scope>NUCLEOTIDE SEQUENCE [LARGE SCALE GENOMIC DNA]</scope>
    <source>
        <strain evidence="1 2">NS365</strain>
    </source>
</reference>
<dbReference type="EMBL" id="LDQA01000002">
    <property type="protein sequence ID" value="KTR08327.1"/>
    <property type="molecule type" value="Genomic_DNA"/>
</dbReference>
<dbReference type="Proteomes" id="UP000078529">
    <property type="component" value="Unassembled WGS sequence"/>
</dbReference>
<protein>
    <submittedName>
        <fullName evidence="1">Uncharacterized protein</fullName>
    </submittedName>
</protein>
<proteinExistence type="predicted"/>
<name>A0A175RXQ7_9HYPH</name>
<gene>
    <name evidence="1" type="ORF">NS365_01255</name>
</gene>
<keyword evidence="2" id="KW-1185">Reference proteome</keyword>
<evidence type="ECO:0000313" key="2">
    <source>
        <dbReference type="Proteomes" id="UP000078529"/>
    </source>
</evidence>
<organism evidence="1 2">
    <name type="scientific">Aureimonas ureilytica</name>
    <dbReference type="NCBI Taxonomy" id="401562"/>
    <lineage>
        <taxon>Bacteria</taxon>
        <taxon>Pseudomonadati</taxon>
        <taxon>Pseudomonadota</taxon>
        <taxon>Alphaproteobacteria</taxon>
        <taxon>Hyphomicrobiales</taxon>
        <taxon>Aurantimonadaceae</taxon>
        <taxon>Aureimonas</taxon>
    </lineage>
</organism>
<dbReference type="PATRIC" id="fig|401562.4.peg.1359"/>